<dbReference type="Gene3D" id="3.90.550.10">
    <property type="entry name" value="Spore Coat Polysaccharide Biosynthesis Protein SpsA, Chain A"/>
    <property type="match status" value="1"/>
</dbReference>
<dbReference type="AlphaFoldDB" id="A0A1Y6K1E4"/>
<reference evidence="4" key="1">
    <citation type="submission" date="2017-05" db="EMBL/GenBank/DDBJ databases">
        <authorList>
            <person name="Kirkegaard R."/>
            <person name="Mcilroy J S."/>
        </authorList>
    </citation>
    <scope>NUCLEOTIDE SEQUENCE [LARGE SCALE GENOMIC DNA]</scope>
</reference>
<evidence type="ECO:0000259" key="2">
    <source>
        <dbReference type="Pfam" id="PF00535"/>
    </source>
</evidence>
<keyword evidence="4" id="KW-1185">Reference proteome</keyword>
<dbReference type="PANTHER" id="PTHR48090">
    <property type="entry name" value="UNDECAPRENYL-PHOSPHATE 4-DEOXY-4-FORMAMIDO-L-ARABINOSE TRANSFERASE-RELATED"/>
    <property type="match status" value="1"/>
</dbReference>
<dbReference type="InterPro" id="IPR001173">
    <property type="entry name" value="Glyco_trans_2-like"/>
</dbReference>
<accession>A0A1Y6K1E4</accession>
<name>A0A1Y6K1E4_9CHLR</name>
<feature type="transmembrane region" description="Helical" evidence="1">
    <location>
        <begin position="269"/>
        <end position="289"/>
    </location>
</feature>
<dbReference type="EMBL" id="LT859958">
    <property type="protein sequence ID" value="SMX53512.1"/>
    <property type="molecule type" value="Genomic_DNA"/>
</dbReference>
<evidence type="ECO:0000313" key="4">
    <source>
        <dbReference type="Proteomes" id="UP000195514"/>
    </source>
</evidence>
<dbReference type="RefSeq" id="WP_087861440.1">
    <property type="nucleotide sequence ID" value="NZ_LT859958.1"/>
</dbReference>
<dbReference type="OrthoDB" id="9810303at2"/>
<dbReference type="Pfam" id="PF00535">
    <property type="entry name" value="Glycos_transf_2"/>
    <property type="match status" value="1"/>
</dbReference>
<dbReference type="PANTHER" id="PTHR48090:SF7">
    <property type="entry name" value="RFBJ PROTEIN"/>
    <property type="match status" value="1"/>
</dbReference>
<evidence type="ECO:0000313" key="3">
    <source>
        <dbReference type="EMBL" id="SMX53512.1"/>
    </source>
</evidence>
<dbReference type="SUPFAM" id="SSF53448">
    <property type="entry name" value="Nucleotide-diphospho-sugar transferases"/>
    <property type="match status" value="1"/>
</dbReference>
<feature type="domain" description="Glycosyltransferase 2-like" evidence="2">
    <location>
        <begin position="7"/>
        <end position="165"/>
    </location>
</feature>
<proteinExistence type="predicted"/>
<feature type="transmembrane region" description="Helical" evidence="1">
    <location>
        <begin position="232"/>
        <end position="257"/>
    </location>
</feature>
<dbReference type="CDD" id="cd04179">
    <property type="entry name" value="DPM_DPG-synthase_like"/>
    <property type="match status" value="1"/>
</dbReference>
<dbReference type="Proteomes" id="UP000195514">
    <property type="component" value="Chromosome I"/>
</dbReference>
<dbReference type="InterPro" id="IPR029044">
    <property type="entry name" value="Nucleotide-diphossugar_trans"/>
</dbReference>
<dbReference type="KEGG" id="abat:CFX1CAM_0446"/>
<keyword evidence="1" id="KW-0472">Membrane</keyword>
<keyword evidence="1" id="KW-1133">Transmembrane helix</keyword>
<keyword evidence="1" id="KW-0812">Transmembrane</keyword>
<gene>
    <name evidence="3" type="ORF">CFX1CAM_0446</name>
</gene>
<organism evidence="3 4">
    <name type="scientific">Candidatus Brevifilum fermentans</name>
    <dbReference type="NCBI Taxonomy" id="1986204"/>
    <lineage>
        <taxon>Bacteria</taxon>
        <taxon>Bacillati</taxon>
        <taxon>Chloroflexota</taxon>
        <taxon>Anaerolineae</taxon>
        <taxon>Anaerolineales</taxon>
        <taxon>Anaerolineaceae</taxon>
        <taxon>Candidatus Brevifilum</taxon>
    </lineage>
</organism>
<dbReference type="GO" id="GO:0016740">
    <property type="term" value="F:transferase activity"/>
    <property type="evidence" value="ECO:0007669"/>
    <property type="project" value="UniProtKB-KW"/>
</dbReference>
<keyword evidence="3" id="KW-0808">Transferase</keyword>
<sequence length="321" mass="35247">MKLIIQIPCYNEALILPKTLAQLPEAIEGFDQVEILVVDDGSTDDTPAVARQAGADHIVHLSRHLGLAKAFTHGLDACLRLGADVIVNTDADNQYRAEDIHKLVRPILDGEAEMVIGDRGVGNTPHFPAHKRALQILGSKVVSATAGFDIPDATSGFRALTRDVALETIVLSNYSYTLETLIQAGARKVRVAFVPIETNPPERPSRLFSSIRNYLLNSSVTIMRSFTMYRALRIFTTISVLMLLVGTALGVRFLVAFFQNKGAGMVQSLILAAVFLIVGFMTFLIGLIADLVSFNRKILEEILFRIRKHDSEPEPDAQDPP</sequence>
<dbReference type="InterPro" id="IPR050256">
    <property type="entry name" value="Glycosyltransferase_2"/>
</dbReference>
<evidence type="ECO:0000256" key="1">
    <source>
        <dbReference type="SAM" id="Phobius"/>
    </source>
</evidence>
<protein>
    <submittedName>
        <fullName evidence="3">Putative glycosyltransferase</fullName>
    </submittedName>
</protein>